<accession>A0A427XGI5</accession>
<sequence>MSPSTPMFGHARGKGSMSALNFLAASTVLPIDPVILAWFPWQPDLPTPAGIHLLRAIASQHGGMPAPVVGDHLKIIWDACHETSKQTTAKNRYGARFMVVQKALDTLLLDSCKASNGNPFAGTKPGVNPASFDRLNNKLNQLYGRLDHFSTPFDLKLDEIRTDMDNRLDQLSSRIDTAVVISCFISPTMPEPIHIPLKLLLVDIHGNASLNTLRATAACFGGVPVPVDPAHFVAIFDLLNVLRSSAKDKHSAEVELAHDLAEQVYNAALEHPFHETKPDTASEIPAEQLADVTASGDLVRSSQGTDLAIAQLSAKLDQLAIRVDSIPPTPKHTTGPTTFAASQVLSARTTKRDETASDIGTLKARVSILEEDVKRLLKEDKTDYEDPRDDTSSDYSGAEEEGRH</sequence>
<evidence type="ECO:0000256" key="1">
    <source>
        <dbReference type="SAM" id="MobiDB-lite"/>
    </source>
</evidence>
<evidence type="ECO:0000313" key="2">
    <source>
        <dbReference type="EMBL" id="RSH77877.1"/>
    </source>
</evidence>
<organism evidence="2 3">
    <name type="scientific">Apiotrichum porosum</name>
    <dbReference type="NCBI Taxonomy" id="105984"/>
    <lineage>
        <taxon>Eukaryota</taxon>
        <taxon>Fungi</taxon>
        <taxon>Dikarya</taxon>
        <taxon>Basidiomycota</taxon>
        <taxon>Agaricomycotina</taxon>
        <taxon>Tremellomycetes</taxon>
        <taxon>Trichosporonales</taxon>
        <taxon>Trichosporonaceae</taxon>
        <taxon>Apiotrichum</taxon>
    </lineage>
</organism>
<name>A0A427XGI5_9TREE</name>
<reference evidence="2 3" key="1">
    <citation type="submission" date="2018-11" db="EMBL/GenBank/DDBJ databases">
        <title>Genome sequence of Apiotrichum porosum DSM 27194.</title>
        <authorList>
            <person name="Aliyu H."/>
            <person name="Gorte O."/>
            <person name="Ochsenreither K."/>
        </authorList>
    </citation>
    <scope>NUCLEOTIDE SEQUENCE [LARGE SCALE GENOMIC DNA]</scope>
    <source>
        <strain evidence="2 3">DSM 27194</strain>
    </source>
</reference>
<protein>
    <submittedName>
        <fullName evidence="2">Uncharacterized protein</fullName>
    </submittedName>
</protein>
<dbReference type="EMBL" id="RSCE01000014">
    <property type="protein sequence ID" value="RSH77877.1"/>
    <property type="molecule type" value="Genomic_DNA"/>
</dbReference>
<dbReference type="RefSeq" id="XP_028473024.1">
    <property type="nucleotide sequence ID" value="XM_028618657.1"/>
</dbReference>
<comment type="caution">
    <text evidence="2">The sequence shown here is derived from an EMBL/GenBank/DDBJ whole genome shotgun (WGS) entry which is preliminary data.</text>
</comment>
<dbReference type="GeneID" id="39587486"/>
<dbReference type="AlphaFoldDB" id="A0A427XGI5"/>
<feature type="region of interest" description="Disordered" evidence="1">
    <location>
        <begin position="376"/>
        <end position="404"/>
    </location>
</feature>
<proteinExistence type="predicted"/>
<keyword evidence="3" id="KW-1185">Reference proteome</keyword>
<evidence type="ECO:0000313" key="3">
    <source>
        <dbReference type="Proteomes" id="UP000279236"/>
    </source>
</evidence>
<feature type="compositionally biased region" description="Basic and acidic residues" evidence="1">
    <location>
        <begin position="376"/>
        <end position="391"/>
    </location>
</feature>
<dbReference type="Proteomes" id="UP000279236">
    <property type="component" value="Unassembled WGS sequence"/>
</dbReference>
<gene>
    <name evidence="2" type="ORF">EHS24_002943</name>
</gene>